<dbReference type="Proteomes" id="UP000234681">
    <property type="component" value="Chromosome 10"/>
</dbReference>
<reference evidence="2 3" key="1">
    <citation type="submission" date="2005-07" db="EMBL/GenBank/DDBJ databases">
        <authorList>
            <person name="Mural R.J."/>
            <person name="Li P.W."/>
            <person name="Adams M.D."/>
            <person name="Amanatides P.G."/>
            <person name="Baden-Tillson H."/>
            <person name="Barnstead M."/>
            <person name="Chin S.H."/>
            <person name="Dew I."/>
            <person name="Evans C.A."/>
            <person name="Ferriera S."/>
            <person name="Flanigan M."/>
            <person name="Fosler C."/>
            <person name="Glodek A."/>
            <person name="Gu Z."/>
            <person name="Holt R.A."/>
            <person name="Jennings D."/>
            <person name="Kraft C.L."/>
            <person name="Lu F."/>
            <person name="Nguyen T."/>
            <person name="Nusskern D.R."/>
            <person name="Pfannkoch C.M."/>
            <person name="Sitter C."/>
            <person name="Sutton G.G."/>
            <person name="Venter J.C."/>
            <person name="Wang Z."/>
            <person name="Woodage T."/>
            <person name="Zheng X.H."/>
            <person name="Zhong F."/>
        </authorList>
    </citation>
    <scope>NUCLEOTIDE SEQUENCE [LARGE SCALE GENOMIC DNA]</scope>
    <source>
        <strain>BN</strain>
        <strain evidence="3">Sprague-Dawley</strain>
    </source>
</reference>
<keyword evidence="1" id="KW-1133">Transmembrane helix</keyword>
<sequence>MCYFSVKLAQKIKWEMCFALFYVVYIITQLICILYLITHFSFGLTTFQLSQPHVQFF</sequence>
<proteinExistence type="predicted"/>
<gene>
    <name evidence="2" type="ORF">rCG_33237</name>
</gene>
<keyword evidence="1" id="KW-0812">Transmembrane</keyword>
<dbReference type="AlphaFoldDB" id="A6HDI8"/>
<organism evidence="2 3">
    <name type="scientific">Rattus norvegicus</name>
    <name type="common">Rat</name>
    <dbReference type="NCBI Taxonomy" id="10116"/>
    <lineage>
        <taxon>Eukaryota</taxon>
        <taxon>Metazoa</taxon>
        <taxon>Chordata</taxon>
        <taxon>Craniata</taxon>
        <taxon>Vertebrata</taxon>
        <taxon>Euteleostomi</taxon>
        <taxon>Mammalia</taxon>
        <taxon>Eutheria</taxon>
        <taxon>Euarchontoglires</taxon>
        <taxon>Glires</taxon>
        <taxon>Rodentia</taxon>
        <taxon>Myomorpha</taxon>
        <taxon>Muroidea</taxon>
        <taxon>Muridae</taxon>
        <taxon>Murinae</taxon>
        <taxon>Rattus</taxon>
    </lineage>
</organism>
<dbReference type="EMBL" id="CH473948">
    <property type="protein sequence ID" value="EDM04093.1"/>
    <property type="molecule type" value="Genomic_DNA"/>
</dbReference>
<evidence type="ECO:0000313" key="2">
    <source>
        <dbReference type="EMBL" id="EDM04093.1"/>
    </source>
</evidence>
<keyword evidence="1" id="KW-0472">Membrane</keyword>
<protein>
    <submittedName>
        <fullName evidence="2">RCG33237</fullName>
    </submittedName>
</protein>
<accession>A6HDI8</accession>
<evidence type="ECO:0000256" key="1">
    <source>
        <dbReference type="SAM" id="Phobius"/>
    </source>
</evidence>
<name>A6HDI8_RAT</name>
<evidence type="ECO:0000313" key="3">
    <source>
        <dbReference type="Proteomes" id="UP000234681"/>
    </source>
</evidence>
<feature type="transmembrane region" description="Helical" evidence="1">
    <location>
        <begin position="20"/>
        <end position="42"/>
    </location>
</feature>